<dbReference type="Pfam" id="PF01337">
    <property type="entry name" value="Barstar"/>
    <property type="match status" value="1"/>
</dbReference>
<gene>
    <name evidence="3" type="ORF">EK403_10520</name>
</gene>
<dbReference type="OrthoDB" id="9806624at2"/>
<dbReference type="EMBL" id="RYFI01000009">
    <property type="protein sequence ID" value="RXF73265.1"/>
    <property type="molecule type" value="Genomic_DNA"/>
</dbReference>
<evidence type="ECO:0000256" key="1">
    <source>
        <dbReference type="ARBA" id="ARBA00006845"/>
    </source>
</evidence>
<evidence type="ECO:0000313" key="4">
    <source>
        <dbReference type="Proteomes" id="UP000289708"/>
    </source>
</evidence>
<evidence type="ECO:0000313" key="3">
    <source>
        <dbReference type="EMBL" id="RXF73265.1"/>
    </source>
</evidence>
<dbReference type="Proteomes" id="UP000289708">
    <property type="component" value="Unassembled WGS sequence"/>
</dbReference>
<proteinExistence type="inferred from homology"/>
<organism evidence="3 4">
    <name type="scientific">Hansschlegelia zhihuaiae</name>
    <dbReference type="NCBI Taxonomy" id="405005"/>
    <lineage>
        <taxon>Bacteria</taxon>
        <taxon>Pseudomonadati</taxon>
        <taxon>Pseudomonadota</taxon>
        <taxon>Alphaproteobacteria</taxon>
        <taxon>Hyphomicrobiales</taxon>
        <taxon>Methylopilaceae</taxon>
        <taxon>Hansschlegelia</taxon>
    </lineage>
</organism>
<dbReference type="InterPro" id="IPR035905">
    <property type="entry name" value="Barstar-like_sf"/>
</dbReference>
<comment type="caution">
    <text evidence="3">The sequence shown here is derived from an EMBL/GenBank/DDBJ whole genome shotgun (WGS) entry which is preliminary data.</text>
</comment>
<name>A0A4Q0MIP0_9HYPH</name>
<feature type="domain" description="Barstar (barnase inhibitor)" evidence="2">
    <location>
        <begin position="35"/>
        <end position="116"/>
    </location>
</feature>
<evidence type="ECO:0000259" key="2">
    <source>
        <dbReference type="Pfam" id="PF01337"/>
    </source>
</evidence>
<sequence length="138" mass="16377">MPGDRSRSDPSGFRYEADLTGRVNGKSFYWRVPGDIRARQELFAAFSGSLWFPRDGELDWDALFERLCDLDWMADRKVVLVHDALPRLPDEELRVYLTVLRDAVRWWRFDEPHELEVVFPETERERIERLLAPVEDQP</sequence>
<dbReference type="InterPro" id="IPR000468">
    <property type="entry name" value="Barstar"/>
</dbReference>
<dbReference type="SUPFAM" id="SSF52038">
    <property type="entry name" value="Barstar-related"/>
    <property type="match status" value="1"/>
</dbReference>
<comment type="similarity">
    <text evidence="1">Belongs to the barstar family.</text>
</comment>
<reference evidence="3 4" key="1">
    <citation type="submission" date="2018-12" db="EMBL/GenBank/DDBJ databases">
        <title>bacterium Hansschlegelia zhihuaiae S113.</title>
        <authorList>
            <person name="He J."/>
        </authorList>
    </citation>
    <scope>NUCLEOTIDE SEQUENCE [LARGE SCALE GENOMIC DNA]</scope>
    <source>
        <strain evidence="3 4">S 113</strain>
    </source>
</reference>
<keyword evidence="4" id="KW-1185">Reference proteome</keyword>
<dbReference type="AlphaFoldDB" id="A0A4Q0MIP0"/>
<protein>
    <recommendedName>
        <fullName evidence="2">Barstar (barnase inhibitor) domain-containing protein</fullName>
    </recommendedName>
</protein>
<dbReference type="RefSeq" id="WP_128777458.1">
    <property type="nucleotide sequence ID" value="NZ_RYFI01000009.1"/>
</dbReference>
<accession>A0A4Q0MIP0</accession>